<dbReference type="GO" id="GO:0004161">
    <property type="term" value="F:dimethylallyltranstransferase activity"/>
    <property type="evidence" value="ECO:0007669"/>
    <property type="project" value="TreeGrafter"/>
</dbReference>
<organism evidence="5 6">
    <name type="scientific">Aspergillus steynii IBT 23096</name>
    <dbReference type="NCBI Taxonomy" id="1392250"/>
    <lineage>
        <taxon>Eukaryota</taxon>
        <taxon>Fungi</taxon>
        <taxon>Dikarya</taxon>
        <taxon>Ascomycota</taxon>
        <taxon>Pezizomycotina</taxon>
        <taxon>Eurotiomycetes</taxon>
        <taxon>Eurotiomycetidae</taxon>
        <taxon>Eurotiales</taxon>
        <taxon>Aspergillaceae</taxon>
        <taxon>Aspergillus</taxon>
        <taxon>Aspergillus subgen. Circumdati</taxon>
    </lineage>
</organism>
<dbReference type="InterPro" id="IPR039702">
    <property type="entry name" value="FPS1-like"/>
</dbReference>
<keyword evidence="2" id="KW-0479">Metal-binding</keyword>
<dbReference type="PANTHER" id="PTHR11525">
    <property type="entry name" value="FARNESYL-PYROPHOSPHATE SYNTHETASE"/>
    <property type="match status" value="1"/>
</dbReference>
<dbReference type="VEuPathDB" id="FungiDB:P170DRAFT_509722"/>
<dbReference type="AlphaFoldDB" id="A0A2I2G889"/>
<dbReference type="PANTHER" id="PTHR11525:SF0">
    <property type="entry name" value="FARNESYL PYROPHOSPHATE SYNTHASE"/>
    <property type="match status" value="1"/>
</dbReference>
<dbReference type="OrthoDB" id="10257492at2759"/>
<dbReference type="GO" id="GO:0004337">
    <property type="term" value="F:(2E,6E)-farnesyl diphosphate synthase activity"/>
    <property type="evidence" value="ECO:0007669"/>
    <property type="project" value="TreeGrafter"/>
</dbReference>
<evidence type="ECO:0000313" key="6">
    <source>
        <dbReference type="Proteomes" id="UP000234275"/>
    </source>
</evidence>
<evidence type="ECO:0000256" key="1">
    <source>
        <dbReference type="ARBA" id="ARBA00022679"/>
    </source>
</evidence>
<dbReference type="STRING" id="1392250.A0A2I2G889"/>
<comment type="caution">
    <text evidence="5">The sequence shown here is derived from an EMBL/GenBank/DDBJ whole genome shotgun (WGS) entry which is preliminary data.</text>
</comment>
<dbReference type="Gene3D" id="1.10.600.10">
    <property type="entry name" value="Farnesyl Diphosphate Synthase"/>
    <property type="match status" value="1"/>
</dbReference>
<evidence type="ECO:0000256" key="3">
    <source>
        <dbReference type="ARBA" id="ARBA00022842"/>
    </source>
</evidence>
<dbReference type="Proteomes" id="UP000234275">
    <property type="component" value="Unassembled WGS sequence"/>
</dbReference>
<dbReference type="GO" id="GO:0045337">
    <property type="term" value="P:farnesyl diphosphate biosynthetic process"/>
    <property type="evidence" value="ECO:0007669"/>
    <property type="project" value="TreeGrafter"/>
</dbReference>
<dbReference type="EMBL" id="MSFO01000004">
    <property type="protein sequence ID" value="PLB49091.1"/>
    <property type="molecule type" value="Genomic_DNA"/>
</dbReference>
<dbReference type="GeneID" id="36562409"/>
<evidence type="ECO:0000256" key="4">
    <source>
        <dbReference type="SAM" id="MobiDB-lite"/>
    </source>
</evidence>
<evidence type="ECO:0000313" key="5">
    <source>
        <dbReference type="EMBL" id="PLB49091.1"/>
    </source>
</evidence>
<dbReference type="RefSeq" id="XP_024704393.1">
    <property type="nucleotide sequence ID" value="XM_024854703.1"/>
</dbReference>
<name>A0A2I2G889_9EURO</name>
<keyword evidence="3" id="KW-0460">Magnesium</keyword>
<dbReference type="GO" id="GO:0005737">
    <property type="term" value="C:cytoplasm"/>
    <property type="evidence" value="ECO:0007669"/>
    <property type="project" value="TreeGrafter"/>
</dbReference>
<reference evidence="5 6" key="1">
    <citation type="submission" date="2016-12" db="EMBL/GenBank/DDBJ databases">
        <title>The genomes of Aspergillus section Nigri reveals drivers in fungal speciation.</title>
        <authorList>
            <consortium name="DOE Joint Genome Institute"/>
            <person name="Vesth T.C."/>
            <person name="Nybo J."/>
            <person name="Theobald S."/>
            <person name="Brandl J."/>
            <person name="Frisvad J.C."/>
            <person name="Nielsen K.F."/>
            <person name="Lyhne E.K."/>
            <person name="Kogle M.E."/>
            <person name="Kuo A."/>
            <person name="Riley R."/>
            <person name="Clum A."/>
            <person name="Nolan M."/>
            <person name="Lipzen A."/>
            <person name="Salamov A."/>
            <person name="Henrissat B."/>
            <person name="Wiebenga A."/>
            <person name="De Vries R.P."/>
            <person name="Grigoriev I.V."/>
            <person name="Mortensen U.H."/>
            <person name="Andersen M.R."/>
            <person name="Baker S.E."/>
        </authorList>
    </citation>
    <scope>NUCLEOTIDE SEQUENCE [LARGE SCALE GENOMIC DNA]</scope>
    <source>
        <strain evidence="5 6">IBT 23096</strain>
    </source>
</reference>
<dbReference type="InterPro" id="IPR008949">
    <property type="entry name" value="Isoprenoid_synthase_dom_sf"/>
</dbReference>
<sequence>MTDSKVLNHLLAKLTDDLAAKGTPTASITRLQECIKSTIHSLPTENPLLKTAQQTLRRPPTPHESGDLTLLSWLVEIFHTSFRLEYDVMSSSLPSSETQGETEPRTEKQQRQLWHHRPDVGLTAINDACLLRTSVMILLRKEMREHPAYLTFLDLFREARYRMEVDVLRGAVSANTGTASSSAGVGTGKEGYKLHLEGEKKKLEMGIATGDGAFCRDSLPVALALEYTSFADMQ</sequence>
<keyword evidence="1" id="KW-0808">Transferase</keyword>
<proteinExistence type="predicted"/>
<accession>A0A2I2G889</accession>
<feature type="region of interest" description="Disordered" evidence="4">
    <location>
        <begin position="93"/>
        <end position="113"/>
    </location>
</feature>
<keyword evidence="6" id="KW-1185">Reference proteome</keyword>
<evidence type="ECO:0000256" key="2">
    <source>
        <dbReference type="ARBA" id="ARBA00022723"/>
    </source>
</evidence>
<protein>
    <submittedName>
        <fullName evidence="5">Uncharacterized protein</fullName>
    </submittedName>
</protein>
<dbReference type="GO" id="GO:0046872">
    <property type="term" value="F:metal ion binding"/>
    <property type="evidence" value="ECO:0007669"/>
    <property type="project" value="UniProtKB-KW"/>
</dbReference>
<gene>
    <name evidence="5" type="ORF">P170DRAFT_509722</name>
</gene>